<evidence type="ECO:0000259" key="5">
    <source>
        <dbReference type="Pfam" id="PF00535"/>
    </source>
</evidence>
<sequence>MVTVIVVNWNRAEMLLDCLASLEMQSVRPSRVIVVDNGSADDSVDRVCRCFPDVDIMALDTNQGFAAANNVALRTVATPFVALLNNDAIAGRYWIDSCLSAMDAYPDAGMIASKILFYDRPDRIDRAGDGYSHYGAGILRGRNAAADTYDREEWIFGACAGAAMYRTEMLTTIGWFDPAFFLLYEDVDLSFRAQLAGYRCRYVPEALVYHRSCATIGRDSPVSVYYGHRNLEWVYFKNMPDILLKRSLAAHLFYGMLSGLFFAGQGLGSIFLHAKRDAASRLPVILRQRRDIQRLVRVHPADVWRLFSKDRFFDRLRTRIPWTGV</sequence>
<protein>
    <submittedName>
        <fullName evidence="6">Glycosyltransferase family 2 protein</fullName>
    </submittedName>
</protein>
<organism evidence="6">
    <name type="scientific">Desulfatirhabdium butyrativorans</name>
    <dbReference type="NCBI Taxonomy" id="340467"/>
    <lineage>
        <taxon>Bacteria</taxon>
        <taxon>Pseudomonadati</taxon>
        <taxon>Thermodesulfobacteriota</taxon>
        <taxon>Desulfobacteria</taxon>
        <taxon>Desulfobacterales</taxon>
        <taxon>Desulfatirhabdiaceae</taxon>
        <taxon>Desulfatirhabdium</taxon>
    </lineage>
</organism>
<evidence type="ECO:0000256" key="3">
    <source>
        <dbReference type="ARBA" id="ARBA00022679"/>
    </source>
</evidence>
<accession>A0A7C4RP49</accession>
<dbReference type="GO" id="GO:0016757">
    <property type="term" value="F:glycosyltransferase activity"/>
    <property type="evidence" value="ECO:0007669"/>
    <property type="project" value="UniProtKB-KW"/>
</dbReference>
<dbReference type="Pfam" id="PF00535">
    <property type="entry name" value="Glycos_transf_2"/>
    <property type="match status" value="1"/>
</dbReference>
<dbReference type="InterPro" id="IPR029044">
    <property type="entry name" value="Nucleotide-diphossugar_trans"/>
</dbReference>
<feature type="domain" description="Glycosyltransferase 2-like" evidence="5">
    <location>
        <begin position="3"/>
        <end position="170"/>
    </location>
</feature>
<reference evidence="6" key="1">
    <citation type="journal article" date="2020" name="mSystems">
        <title>Genome- and Community-Level Interaction Insights into Carbon Utilization and Element Cycling Functions of Hydrothermarchaeota in Hydrothermal Sediment.</title>
        <authorList>
            <person name="Zhou Z."/>
            <person name="Liu Y."/>
            <person name="Xu W."/>
            <person name="Pan J."/>
            <person name="Luo Z.H."/>
            <person name="Li M."/>
        </authorList>
    </citation>
    <scope>NUCLEOTIDE SEQUENCE [LARGE SCALE GENOMIC DNA]</scope>
    <source>
        <strain evidence="6">SpSt-477</strain>
    </source>
</reference>
<keyword evidence="4" id="KW-1133">Transmembrane helix</keyword>
<dbReference type="PANTHER" id="PTHR43179">
    <property type="entry name" value="RHAMNOSYLTRANSFERASE WBBL"/>
    <property type="match status" value="1"/>
</dbReference>
<dbReference type="EMBL" id="DSUH01000155">
    <property type="protein sequence ID" value="HGU32528.1"/>
    <property type="molecule type" value="Genomic_DNA"/>
</dbReference>
<gene>
    <name evidence="6" type="ORF">ENS29_06705</name>
</gene>
<evidence type="ECO:0000313" key="6">
    <source>
        <dbReference type="EMBL" id="HGU32528.1"/>
    </source>
</evidence>
<evidence type="ECO:0000256" key="2">
    <source>
        <dbReference type="ARBA" id="ARBA00022676"/>
    </source>
</evidence>
<keyword evidence="3 6" id="KW-0808">Transferase</keyword>
<comment type="similarity">
    <text evidence="1">Belongs to the glycosyltransferase 2 family.</text>
</comment>
<name>A0A7C4RP49_9BACT</name>
<dbReference type="SUPFAM" id="SSF53448">
    <property type="entry name" value="Nucleotide-diphospho-sugar transferases"/>
    <property type="match status" value="1"/>
</dbReference>
<evidence type="ECO:0000256" key="1">
    <source>
        <dbReference type="ARBA" id="ARBA00006739"/>
    </source>
</evidence>
<dbReference type="AlphaFoldDB" id="A0A7C4RP49"/>
<keyword evidence="4" id="KW-0812">Transmembrane</keyword>
<evidence type="ECO:0000256" key="4">
    <source>
        <dbReference type="SAM" id="Phobius"/>
    </source>
</evidence>
<dbReference type="Gene3D" id="3.90.550.10">
    <property type="entry name" value="Spore Coat Polysaccharide Biosynthesis Protein SpsA, Chain A"/>
    <property type="match status" value="1"/>
</dbReference>
<proteinExistence type="inferred from homology"/>
<keyword evidence="2" id="KW-0328">Glycosyltransferase</keyword>
<feature type="transmembrane region" description="Helical" evidence="4">
    <location>
        <begin position="252"/>
        <end position="272"/>
    </location>
</feature>
<comment type="caution">
    <text evidence="6">The sequence shown here is derived from an EMBL/GenBank/DDBJ whole genome shotgun (WGS) entry which is preliminary data.</text>
</comment>
<keyword evidence="4" id="KW-0472">Membrane</keyword>
<dbReference type="CDD" id="cd04186">
    <property type="entry name" value="GT_2_like_c"/>
    <property type="match status" value="1"/>
</dbReference>
<dbReference type="InterPro" id="IPR001173">
    <property type="entry name" value="Glyco_trans_2-like"/>
</dbReference>
<dbReference type="PANTHER" id="PTHR43179:SF12">
    <property type="entry name" value="GALACTOFURANOSYLTRANSFERASE GLFT2"/>
    <property type="match status" value="1"/>
</dbReference>